<dbReference type="PANTHER" id="PTHR33745">
    <property type="entry name" value="RSBT ANTAGONIST PROTEIN RSBS-RELATED"/>
    <property type="match status" value="1"/>
</dbReference>
<gene>
    <name evidence="4" type="ORF">RYX45_01200</name>
</gene>
<dbReference type="Pfam" id="PF01740">
    <property type="entry name" value="STAS"/>
    <property type="match status" value="1"/>
</dbReference>
<keyword evidence="2" id="KW-0175">Coiled coil</keyword>
<dbReference type="Gene3D" id="3.30.750.24">
    <property type="entry name" value="STAS domain"/>
    <property type="match status" value="1"/>
</dbReference>
<evidence type="ECO:0000256" key="2">
    <source>
        <dbReference type="SAM" id="Coils"/>
    </source>
</evidence>
<protein>
    <submittedName>
        <fullName evidence="4">STAS domain-containing protein</fullName>
    </submittedName>
</protein>
<organism evidence="4 5">
    <name type="scientific">Alkalihalophilus pseudofirmus</name>
    <name type="common">Bacillus pseudofirmus</name>
    <dbReference type="NCBI Taxonomy" id="79885"/>
    <lineage>
        <taxon>Bacteria</taxon>
        <taxon>Bacillati</taxon>
        <taxon>Bacillota</taxon>
        <taxon>Bacilli</taxon>
        <taxon>Bacillales</taxon>
        <taxon>Bacillaceae</taxon>
        <taxon>Alkalihalophilus</taxon>
    </lineage>
</organism>
<dbReference type="InterPro" id="IPR002645">
    <property type="entry name" value="STAS_dom"/>
</dbReference>
<proteinExistence type="predicted"/>
<dbReference type="AlphaFoldDB" id="A0AAJ2KSD2"/>
<dbReference type="InterPro" id="IPR051932">
    <property type="entry name" value="Bact_StressResp_Reg"/>
</dbReference>
<comment type="caution">
    <text evidence="4">The sequence shown here is derived from an EMBL/GenBank/DDBJ whole genome shotgun (WGS) entry which is preliminary data.</text>
</comment>
<feature type="domain" description="STAS" evidence="3">
    <location>
        <begin position="216"/>
        <end position="328"/>
    </location>
</feature>
<dbReference type="EMBL" id="JAWJAY010000001">
    <property type="protein sequence ID" value="MDV2883779.1"/>
    <property type="molecule type" value="Genomic_DNA"/>
</dbReference>
<dbReference type="Proteomes" id="UP001285636">
    <property type="component" value="Unassembled WGS sequence"/>
</dbReference>
<dbReference type="CDD" id="cd07041">
    <property type="entry name" value="STAS_RsbR_RsbS_like"/>
    <property type="match status" value="1"/>
</dbReference>
<dbReference type="RefSeq" id="WP_289236055.1">
    <property type="nucleotide sequence ID" value="NZ_CP117835.1"/>
</dbReference>
<evidence type="ECO:0000313" key="5">
    <source>
        <dbReference type="Proteomes" id="UP001285636"/>
    </source>
</evidence>
<name>A0AAJ2KSD2_ALKPS</name>
<dbReference type="PROSITE" id="PS50801">
    <property type="entry name" value="STAS"/>
    <property type="match status" value="1"/>
</dbReference>
<dbReference type="SUPFAM" id="SSF52091">
    <property type="entry name" value="SpoIIaa-like"/>
    <property type="match status" value="1"/>
</dbReference>
<dbReference type="InterPro" id="IPR036513">
    <property type="entry name" value="STAS_dom_sf"/>
</dbReference>
<accession>A0AAJ2KSD2</accession>
<dbReference type="PANTHER" id="PTHR33745:SF3">
    <property type="entry name" value="RSBT CO-ANTAGONIST PROTEIN RSBRC"/>
    <property type="match status" value="1"/>
</dbReference>
<reference evidence="4" key="1">
    <citation type="submission" date="2023-10" db="EMBL/GenBank/DDBJ databases">
        <title>Screening of Alkalihalophilus pseudofirmusBZ-TG-HK211 and Its Alleviation of Salt Stress on Rapeseed Growth.</title>
        <authorList>
            <person name="Zhao B."/>
            <person name="Guo T."/>
        </authorList>
    </citation>
    <scope>NUCLEOTIDE SEQUENCE</scope>
    <source>
        <strain evidence="4">BZ-TG-HK211</strain>
    </source>
</reference>
<keyword evidence="1" id="KW-0597">Phosphoprotein</keyword>
<evidence type="ECO:0000256" key="1">
    <source>
        <dbReference type="ARBA" id="ARBA00022553"/>
    </source>
</evidence>
<evidence type="ECO:0000259" key="3">
    <source>
        <dbReference type="PROSITE" id="PS50801"/>
    </source>
</evidence>
<evidence type="ECO:0000313" key="4">
    <source>
        <dbReference type="EMBL" id="MDV2883779.1"/>
    </source>
</evidence>
<sequence length="339" mass="38197">MEAPKVNVSGLEFGWDVEKGQFLFEGEDAVLFWISSAMKTFFDTIEEVSGEEATSVVLETTGYRQGTVVGDYFERLHVSEKEFAETLTRTYASAGWGKAVIDLFDTDQKRVILRLRDDWEYKINIAQGKIKGGRFLPAHYAGIFTGLFGTNIWYRILQSQVEGKEETVVEYFPSEITVTENIHKLIRSREQQEIMQLEAMVEDKTQELKALIRTLSSPMIPVMDGVVVVPLLGMYDKERTDELIEKTLHNLPKHKATFLILDFTGLDSDIASVSADLIEKLVSATSLIGAKTILVGIKAELSLAITKEDIDLSNYDCFQTLEHGIYYALAEKGRKIISI</sequence>
<feature type="coiled-coil region" evidence="2">
    <location>
        <begin position="187"/>
        <end position="214"/>
    </location>
</feature>